<dbReference type="Proteomes" id="UP001293593">
    <property type="component" value="Unassembled WGS sequence"/>
</dbReference>
<evidence type="ECO:0000313" key="2">
    <source>
        <dbReference type="Proteomes" id="UP001293593"/>
    </source>
</evidence>
<comment type="caution">
    <text evidence="1">The sequence shown here is derived from an EMBL/GenBank/DDBJ whole genome shotgun (WGS) entry which is preliminary data.</text>
</comment>
<name>A0AAE1J797_9FABA</name>
<proteinExistence type="predicted"/>
<dbReference type="EMBL" id="JAWXYG010000009">
    <property type="protein sequence ID" value="KAK4263791.1"/>
    <property type="molecule type" value="Genomic_DNA"/>
</dbReference>
<sequence>MSSRFESAVIGAPLKLSVLSDSLLFLFSVCSIIRCMLLCSFRQSLNLVNPTASMPLRSKRTCSGVECFGGFHNIRFSHLFIFLRGDLT</sequence>
<keyword evidence="2" id="KW-1185">Reference proteome</keyword>
<organism evidence="1 2">
    <name type="scientific">Acacia crassicarpa</name>
    <name type="common">northern wattle</name>
    <dbReference type="NCBI Taxonomy" id="499986"/>
    <lineage>
        <taxon>Eukaryota</taxon>
        <taxon>Viridiplantae</taxon>
        <taxon>Streptophyta</taxon>
        <taxon>Embryophyta</taxon>
        <taxon>Tracheophyta</taxon>
        <taxon>Spermatophyta</taxon>
        <taxon>Magnoliopsida</taxon>
        <taxon>eudicotyledons</taxon>
        <taxon>Gunneridae</taxon>
        <taxon>Pentapetalae</taxon>
        <taxon>rosids</taxon>
        <taxon>fabids</taxon>
        <taxon>Fabales</taxon>
        <taxon>Fabaceae</taxon>
        <taxon>Caesalpinioideae</taxon>
        <taxon>mimosoid clade</taxon>
        <taxon>Acacieae</taxon>
        <taxon>Acacia</taxon>
    </lineage>
</organism>
<protein>
    <submittedName>
        <fullName evidence="1">Uncharacterized protein</fullName>
    </submittedName>
</protein>
<dbReference type="AlphaFoldDB" id="A0AAE1J797"/>
<evidence type="ECO:0000313" key="1">
    <source>
        <dbReference type="EMBL" id="KAK4263791.1"/>
    </source>
</evidence>
<reference evidence="1" key="1">
    <citation type="submission" date="2023-10" db="EMBL/GenBank/DDBJ databases">
        <title>Chromosome-level genome of the transformable northern wattle, Acacia crassicarpa.</title>
        <authorList>
            <person name="Massaro I."/>
            <person name="Sinha N.R."/>
            <person name="Poethig S."/>
            <person name="Leichty A.R."/>
        </authorList>
    </citation>
    <scope>NUCLEOTIDE SEQUENCE</scope>
    <source>
        <strain evidence="1">Acra3RX</strain>
        <tissue evidence="1">Leaf</tissue>
    </source>
</reference>
<gene>
    <name evidence="1" type="ORF">QN277_029162</name>
</gene>
<accession>A0AAE1J797</accession>